<comment type="caution">
    <text evidence="1">The sequence shown here is derived from an EMBL/GenBank/DDBJ whole genome shotgun (WGS) entry which is preliminary data.</text>
</comment>
<dbReference type="EMBL" id="AUZI01000021">
    <property type="protein sequence ID" value="KID48687.1"/>
    <property type="molecule type" value="Genomic_DNA"/>
</dbReference>
<organism evidence="1 2">
    <name type="scientific">Fusobacterium necrophorum subsp. funduliforme B35</name>
    <dbReference type="NCBI Taxonomy" id="1226633"/>
    <lineage>
        <taxon>Bacteria</taxon>
        <taxon>Fusobacteriati</taxon>
        <taxon>Fusobacteriota</taxon>
        <taxon>Fusobacteriia</taxon>
        <taxon>Fusobacteriales</taxon>
        <taxon>Fusobacteriaceae</taxon>
        <taxon>Fusobacterium</taxon>
    </lineage>
</organism>
<protein>
    <submittedName>
        <fullName evidence="1">Uncharacterized protein</fullName>
    </submittedName>
</protein>
<gene>
    <name evidence="1" type="ORF">C095_08085</name>
</gene>
<accession>A0A0B4FN06</accession>
<dbReference type="AlphaFoldDB" id="A0A0B4FN06"/>
<sequence>MVFQNAEALEKINQIMHPKVREEFEKEKENMPKKKLFF</sequence>
<evidence type="ECO:0000313" key="2">
    <source>
        <dbReference type="Proteomes" id="UP000031184"/>
    </source>
</evidence>
<dbReference type="Proteomes" id="UP000031184">
    <property type="component" value="Unassembled WGS sequence"/>
</dbReference>
<name>A0A0B4FN06_9FUSO</name>
<dbReference type="PATRIC" id="fig|1226633.4.peg.1627"/>
<evidence type="ECO:0000313" key="1">
    <source>
        <dbReference type="EMBL" id="KID48687.1"/>
    </source>
</evidence>
<dbReference type="Gene3D" id="3.40.50.300">
    <property type="entry name" value="P-loop containing nucleotide triphosphate hydrolases"/>
    <property type="match status" value="1"/>
</dbReference>
<reference evidence="1 2" key="1">
    <citation type="submission" date="2013-08" db="EMBL/GenBank/DDBJ databases">
        <title>An opportunistic ruminal bacterium that causes liver abscesses in cattle.</title>
        <authorList>
            <person name="Benahmed F.H."/>
            <person name="Rasmussen M."/>
            <person name="Harbottle H."/>
            <person name="Soppet D."/>
            <person name="Nagaraja T.G."/>
            <person name="Davidson M."/>
        </authorList>
    </citation>
    <scope>NUCLEOTIDE SEQUENCE [LARGE SCALE GENOMIC DNA]</scope>
    <source>
        <strain evidence="1 2">B35</strain>
    </source>
</reference>
<dbReference type="InterPro" id="IPR027417">
    <property type="entry name" value="P-loop_NTPase"/>
</dbReference>
<proteinExistence type="predicted"/>